<reference evidence="4" key="1">
    <citation type="submission" date="2021-01" db="EMBL/GenBank/DDBJ databases">
        <authorList>
            <person name="Corre E."/>
            <person name="Pelletier E."/>
            <person name="Niang G."/>
            <person name="Scheremetjew M."/>
            <person name="Finn R."/>
            <person name="Kale V."/>
            <person name="Holt S."/>
            <person name="Cochrane G."/>
            <person name="Meng A."/>
            <person name="Brown T."/>
            <person name="Cohen L."/>
        </authorList>
    </citation>
    <scope>NUCLEOTIDE SEQUENCE</scope>
</reference>
<dbReference type="SUPFAM" id="SSF52096">
    <property type="entry name" value="ClpP/crotonase"/>
    <property type="match status" value="1"/>
</dbReference>
<accession>A0A7S1A308</accession>
<comment type="subcellular location">
    <subcellularLocation>
        <location evidence="1">Peroxisome</location>
    </subcellularLocation>
</comment>
<dbReference type="InterPro" id="IPR001753">
    <property type="entry name" value="Enoyl-CoA_hydra/iso"/>
</dbReference>
<evidence type="ECO:0000256" key="1">
    <source>
        <dbReference type="ARBA" id="ARBA00004275"/>
    </source>
</evidence>
<dbReference type="AlphaFoldDB" id="A0A7S1A308"/>
<gene>
    <name evidence="4" type="ORF">NSCI0253_LOCUS15146</name>
</gene>
<keyword evidence="2" id="KW-0576">Peroxisome</keyword>
<dbReference type="InterPro" id="IPR029045">
    <property type="entry name" value="ClpP/crotonase-like_dom_sf"/>
</dbReference>
<dbReference type="InterPro" id="IPR051053">
    <property type="entry name" value="ECH/Chromodomain_protein"/>
</dbReference>
<proteinExistence type="predicted"/>
<dbReference type="PANTHER" id="PTHR43684">
    <property type="match status" value="1"/>
</dbReference>
<protein>
    <recommendedName>
        <fullName evidence="5">Enoyl-CoA hydratase</fullName>
    </recommendedName>
</protein>
<dbReference type="GO" id="GO:0004165">
    <property type="term" value="F:delta(3)-delta(2)-enoyl-CoA isomerase activity"/>
    <property type="evidence" value="ECO:0007669"/>
    <property type="project" value="UniProtKB-ARBA"/>
</dbReference>
<evidence type="ECO:0008006" key="5">
    <source>
        <dbReference type="Google" id="ProtNLM"/>
    </source>
</evidence>
<name>A0A7S1A308_NOCSC</name>
<evidence type="ECO:0000256" key="3">
    <source>
        <dbReference type="ARBA" id="ARBA00023235"/>
    </source>
</evidence>
<organism evidence="4">
    <name type="scientific">Noctiluca scintillans</name>
    <name type="common">Sea sparkle</name>
    <name type="synonym">Red tide dinoflagellate</name>
    <dbReference type="NCBI Taxonomy" id="2966"/>
    <lineage>
        <taxon>Eukaryota</taxon>
        <taxon>Sar</taxon>
        <taxon>Alveolata</taxon>
        <taxon>Dinophyceae</taxon>
        <taxon>Noctilucales</taxon>
        <taxon>Noctilucaceae</taxon>
        <taxon>Noctiluca</taxon>
    </lineage>
</organism>
<dbReference type="CDD" id="cd06558">
    <property type="entry name" value="crotonase-like"/>
    <property type="match status" value="1"/>
</dbReference>
<evidence type="ECO:0000256" key="2">
    <source>
        <dbReference type="ARBA" id="ARBA00023140"/>
    </source>
</evidence>
<evidence type="ECO:0000313" key="4">
    <source>
        <dbReference type="EMBL" id="CAD8840798.1"/>
    </source>
</evidence>
<dbReference type="PANTHER" id="PTHR43684:SF1">
    <property type="entry name" value="ENOYL-COA DELTA ISOMERASE 2"/>
    <property type="match status" value="1"/>
</dbReference>
<dbReference type="GO" id="GO:0005777">
    <property type="term" value="C:peroxisome"/>
    <property type="evidence" value="ECO:0007669"/>
    <property type="project" value="UniProtKB-SubCell"/>
</dbReference>
<sequence length="294" mass="31332">MAFPSELFNNAVLYEVKDGVAVITLNEPKTMNTMSYNLNLGVQVALDLAEEDHEVRVVVLTGNGRAFCAGGALSATGEGGASSGFKAKEGQTIPATVSQAVRNLRTGMNSSQQLRNMDKPTIAAVNGACAGAGFSWACACDLRFAATSALFRTAFLSAGLSGDYGGTWTLPRIVGPAKAREMYLLNRKVQAEEAKAIGLVTDVYPDGDEFMASVLKEATAMAAAHPLALKRIKQNLNDADRILAFSDALDGEAERHAHTAFHPDTKEAGKAFMQKRAGNFQGLGQKEQWQLSKL</sequence>
<dbReference type="Pfam" id="PF00378">
    <property type="entry name" value="ECH_1"/>
    <property type="match status" value="1"/>
</dbReference>
<dbReference type="Gene3D" id="3.90.226.10">
    <property type="entry name" value="2-enoyl-CoA Hydratase, Chain A, domain 1"/>
    <property type="match status" value="1"/>
</dbReference>
<dbReference type="EMBL" id="HBFQ01021675">
    <property type="protein sequence ID" value="CAD8840798.1"/>
    <property type="molecule type" value="Transcribed_RNA"/>
</dbReference>
<keyword evidence="3" id="KW-0413">Isomerase</keyword>